<organism evidence="1 2">
    <name type="scientific">Legionella sainthelensi</name>
    <dbReference type="NCBI Taxonomy" id="28087"/>
    <lineage>
        <taxon>Bacteria</taxon>
        <taxon>Pseudomonadati</taxon>
        <taxon>Pseudomonadota</taxon>
        <taxon>Gammaproteobacteria</taxon>
        <taxon>Legionellales</taxon>
        <taxon>Legionellaceae</taxon>
        <taxon>Legionella</taxon>
    </lineage>
</organism>
<dbReference type="OrthoDB" id="148966at2"/>
<dbReference type="EMBL" id="LNYV01000037">
    <property type="protein sequence ID" value="KTD54379.1"/>
    <property type="molecule type" value="Genomic_DNA"/>
</dbReference>
<dbReference type="STRING" id="28087.Lsai_3201"/>
<evidence type="ECO:0000313" key="2">
    <source>
        <dbReference type="Proteomes" id="UP000054621"/>
    </source>
</evidence>
<dbReference type="PANTHER" id="PTHR47478:SF1">
    <property type="entry name" value="PYRIMIDINE 5'-NUCLEOTIDASE YJJG"/>
    <property type="match status" value="1"/>
</dbReference>
<dbReference type="InterPro" id="IPR023198">
    <property type="entry name" value="PGP-like_dom2"/>
</dbReference>
<dbReference type="SFLD" id="SFLDG01129">
    <property type="entry name" value="C1.5:_HAD__Beta-PGM__Phosphata"/>
    <property type="match status" value="1"/>
</dbReference>
<dbReference type="Gene3D" id="3.40.50.1000">
    <property type="entry name" value="HAD superfamily/HAD-like"/>
    <property type="match status" value="1"/>
</dbReference>
<accession>A0A0W0YC07</accession>
<comment type="caution">
    <text evidence="1">The sequence shown here is derived from an EMBL/GenBank/DDBJ whole genome shotgun (WGS) entry which is preliminary data.</text>
</comment>
<dbReference type="eggNOG" id="COG1011">
    <property type="taxonomic scope" value="Bacteria"/>
</dbReference>
<dbReference type="NCBIfam" id="TIGR01549">
    <property type="entry name" value="HAD-SF-IA-v1"/>
    <property type="match status" value="1"/>
</dbReference>
<dbReference type="InterPro" id="IPR041492">
    <property type="entry name" value="HAD_2"/>
</dbReference>
<sequence>MSYQVILFDLDDTLIDFSYSERMGLISIYNQFYTSVEYAVFEQLYKEINTQLWHQVGNSLSSSEVRLLRFAHLNQKISCPTPIEEIASEYEKNLCAHAYWLPYVKAAIEFLHQKGHFLGIITNGFKETQAQKHQQLELSNWFDCYIISSEIGVAKPDIKIFEIAIAEIVSKRQHCIEKHSMLMVGDSIVSDGHGAKNFGIDFCFINNHSLDILPSEPPIKYNINSVAHLPICMGYKAEYRLFLEAYKSMTTIHEA</sequence>
<dbReference type="PRINTS" id="PR00413">
    <property type="entry name" value="HADHALOGNASE"/>
</dbReference>
<reference evidence="1 2" key="1">
    <citation type="submission" date="2015-11" db="EMBL/GenBank/DDBJ databases">
        <title>Genomic analysis of 38 Legionella species identifies large and diverse effector repertoires.</title>
        <authorList>
            <person name="Burstein D."/>
            <person name="Amaro F."/>
            <person name="Zusman T."/>
            <person name="Lifshitz Z."/>
            <person name="Cohen O."/>
            <person name="Gilbert J.A."/>
            <person name="Pupko T."/>
            <person name="Shuman H.A."/>
            <person name="Segal G."/>
        </authorList>
    </citation>
    <scope>NUCLEOTIDE SEQUENCE [LARGE SCALE GENOMIC DNA]</scope>
    <source>
        <strain evidence="1 2">Mt.St.Helens-4</strain>
    </source>
</reference>
<dbReference type="Pfam" id="PF13419">
    <property type="entry name" value="HAD_2"/>
    <property type="match status" value="1"/>
</dbReference>
<evidence type="ECO:0000313" key="1">
    <source>
        <dbReference type="EMBL" id="KTD54379.1"/>
    </source>
</evidence>
<dbReference type="PANTHER" id="PTHR47478">
    <property type="match status" value="1"/>
</dbReference>
<dbReference type="AlphaFoldDB" id="A0A0W0YC07"/>
<dbReference type="RefSeq" id="WP_027269849.1">
    <property type="nucleotide sequence ID" value="NZ_CAAAJE010000004.1"/>
</dbReference>
<dbReference type="InterPro" id="IPR052550">
    <property type="entry name" value="Pyrimidine_5'-ntase_YjjG"/>
</dbReference>
<proteinExistence type="predicted"/>
<dbReference type="Gene3D" id="1.10.150.240">
    <property type="entry name" value="Putative phosphatase, domain 2"/>
    <property type="match status" value="1"/>
</dbReference>
<dbReference type="InterPro" id="IPR036412">
    <property type="entry name" value="HAD-like_sf"/>
</dbReference>
<dbReference type="PATRIC" id="fig|28087.4.peg.3439"/>
<dbReference type="SUPFAM" id="SSF56784">
    <property type="entry name" value="HAD-like"/>
    <property type="match status" value="1"/>
</dbReference>
<dbReference type="Proteomes" id="UP000054621">
    <property type="component" value="Unassembled WGS sequence"/>
</dbReference>
<protein>
    <submittedName>
        <fullName evidence="1">Haloacid dehalogenase</fullName>
    </submittedName>
</protein>
<name>A0A0W0YC07_9GAMM</name>
<dbReference type="InterPro" id="IPR023214">
    <property type="entry name" value="HAD_sf"/>
</dbReference>
<dbReference type="SFLD" id="SFLDS00003">
    <property type="entry name" value="Haloacid_Dehalogenase"/>
    <property type="match status" value="1"/>
</dbReference>
<gene>
    <name evidence="1" type="ORF">Lsai_3201</name>
</gene>
<dbReference type="InterPro" id="IPR006439">
    <property type="entry name" value="HAD-SF_hydro_IA"/>
</dbReference>